<feature type="transmembrane region" description="Helical" evidence="1">
    <location>
        <begin position="31"/>
        <end position="51"/>
    </location>
</feature>
<evidence type="ECO:0000256" key="1">
    <source>
        <dbReference type="SAM" id="Phobius"/>
    </source>
</evidence>
<keyword evidence="1" id="KW-1133">Transmembrane helix</keyword>
<dbReference type="GO" id="GO:0016747">
    <property type="term" value="F:acyltransferase activity, transferring groups other than amino-acyl groups"/>
    <property type="evidence" value="ECO:0007669"/>
    <property type="project" value="InterPro"/>
</dbReference>
<dbReference type="AlphaFoldDB" id="A0AB39VVV5"/>
<reference evidence="3" key="1">
    <citation type="submission" date="2024-07" db="EMBL/GenBank/DDBJ databases">
        <authorList>
            <person name="Biller S.J."/>
        </authorList>
    </citation>
    <scope>NUCLEOTIDE SEQUENCE</scope>
    <source>
        <strain evidence="3">WC2420</strain>
    </source>
</reference>
<feature type="domain" description="Acyltransferase 3" evidence="2">
    <location>
        <begin position="1"/>
        <end position="62"/>
    </location>
</feature>
<evidence type="ECO:0000259" key="2">
    <source>
        <dbReference type="Pfam" id="PF01757"/>
    </source>
</evidence>
<evidence type="ECO:0000313" key="3">
    <source>
        <dbReference type="EMBL" id="XDU74297.1"/>
    </source>
</evidence>
<dbReference type="InterPro" id="IPR002656">
    <property type="entry name" value="Acyl_transf_3_dom"/>
</dbReference>
<name>A0AB39VVV5_9GAMM</name>
<accession>A0AB39VVV5</accession>
<keyword evidence="3" id="KW-0012">Acyltransferase</keyword>
<keyword evidence="3" id="KW-0808">Transferase</keyword>
<organism evidence="3">
    <name type="scientific">Rouxiella sp. WC2420</name>
    <dbReference type="NCBI Taxonomy" id="3234145"/>
    <lineage>
        <taxon>Bacteria</taxon>
        <taxon>Pseudomonadati</taxon>
        <taxon>Pseudomonadota</taxon>
        <taxon>Gammaproteobacteria</taxon>
        <taxon>Enterobacterales</taxon>
        <taxon>Yersiniaceae</taxon>
        <taxon>Rouxiella</taxon>
    </lineage>
</organism>
<dbReference type="EMBL" id="CP165628">
    <property type="protein sequence ID" value="XDU74297.1"/>
    <property type="molecule type" value="Genomic_DNA"/>
</dbReference>
<proteinExistence type="predicted"/>
<sequence length="67" mass="7776">MFFSISGYLITQNFERRKSNIEYAKKRFFRIYPGLAICLIFTVYICCGMFGRLGFSDWVTSGLAVDL</sequence>
<dbReference type="Pfam" id="PF01757">
    <property type="entry name" value="Acyl_transf_3"/>
    <property type="match status" value="1"/>
</dbReference>
<keyword evidence="1" id="KW-0472">Membrane</keyword>
<keyword evidence="1" id="KW-0812">Transmembrane</keyword>
<protein>
    <submittedName>
        <fullName evidence="3">Acyltransferase family protein</fullName>
    </submittedName>
</protein>
<dbReference type="RefSeq" id="WP_369790487.1">
    <property type="nucleotide sequence ID" value="NZ_CP165628.1"/>
</dbReference>
<gene>
    <name evidence="3" type="ORF">AB3G37_09575</name>
</gene>